<dbReference type="EMBL" id="JBHUFA010000001">
    <property type="protein sequence ID" value="MFD1693920.1"/>
    <property type="molecule type" value="Genomic_DNA"/>
</dbReference>
<dbReference type="InterPro" id="IPR000649">
    <property type="entry name" value="IF-2B-related"/>
</dbReference>
<dbReference type="InterPro" id="IPR011559">
    <property type="entry name" value="Initiation_fac_2B_a/b/d"/>
</dbReference>
<dbReference type="InterPro" id="IPR042529">
    <property type="entry name" value="IF_2B-like_C"/>
</dbReference>
<keyword evidence="2" id="KW-0486">Methionine biosynthesis</keyword>
<dbReference type="SUPFAM" id="SSF100950">
    <property type="entry name" value="NagB/RpiA/CoA transferase-like"/>
    <property type="match status" value="1"/>
</dbReference>
<comment type="catalytic activity">
    <reaction evidence="2">
        <text>5-(methylsulfanyl)-alpha-D-ribose 1-phosphate = 5-(methylsulfanyl)-D-ribulose 1-phosphate</text>
        <dbReference type="Rhea" id="RHEA:19989"/>
        <dbReference type="ChEBI" id="CHEBI:58533"/>
        <dbReference type="ChEBI" id="CHEBI:58548"/>
        <dbReference type="EC" id="5.3.1.23"/>
    </reaction>
</comment>
<sequence length="369" mass="40453">MKVNGTHYRSLWWDAEKAALQIIDQRWLPHDFRVQQVDTLEDYAEAIVEMRVRGAPLIGATAAYGMALAARLDPSTAHLDKAWAFLDKTRPTAINLRWALNRCRTHLLALPEDQRAEAALRLAHEIADEDVEINRSIGLNGLEIIRKIADGKTNGEPVRLLTHCNAGWLATVDWGTATSPIYQAHDAGIPIHVWVDETRPRNQGALTSWELGSHGVPHTYITDNAGGHLMQHGLVDMVIVGTDRTTRRGDVCNKIGTYLKALAARANNVPFYVALPSPTIDWTVTDGVSEIPIEERSAREVTHIQGVNDAGEIVQVQVTPRGTPGGNPAFDVTPNHLVTGLITERGVCAATPEGLDGLFPEQARIAERA</sequence>
<comment type="function">
    <text evidence="2">Catalyzes the interconversion of methylthioribose-1-phosphate (MTR-1-P) into methylthioribulose-1-phosphate (MTRu-1-P).</text>
</comment>
<reference evidence="4" key="1">
    <citation type="journal article" date="2019" name="Int. J. Syst. Evol. Microbiol.">
        <title>The Global Catalogue of Microorganisms (GCM) 10K type strain sequencing project: providing services to taxonomists for standard genome sequencing and annotation.</title>
        <authorList>
            <consortium name="The Broad Institute Genomics Platform"/>
            <consortium name="The Broad Institute Genome Sequencing Center for Infectious Disease"/>
            <person name="Wu L."/>
            <person name="Ma J."/>
        </authorList>
    </citation>
    <scope>NUCLEOTIDE SEQUENCE [LARGE SCALE GENOMIC DNA]</scope>
    <source>
        <strain evidence="4">JCM 3369</strain>
    </source>
</reference>
<name>A0ABW4JTV9_9HYPH</name>
<dbReference type="PANTHER" id="PTHR43475:SF1">
    <property type="entry name" value="METHYLTHIORIBOSE-1-PHOSPHATE ISOMERASE"/>
    <property type="match status" value="1"/>
</dbReference>
<protein>
    <recommendedName>
        <fullName evidence="2">Methylthioribose-1-phosphate isomerase</fullName>
        <shortName evidence="2">M1Pi</shortName>
        <shortName evidence="2">MTR-1-P isomerase</shortName>
        <ecNumber evidence="2">5.3.1.23</ecNumber>
    </recommendedName>
    <alternativeName>
        <fullName evidence="2">S-methyl-5-thioribose-1-phosphate isomerase</fullName>
    </alternativeName>
</protein>
<comment type="pathway">
    <text evidence="2">Amino-acid biosynthesis; L-methionine biosynthesis via salvage pathway; L-methionine from S-methyl-5-thio-alpha-D-ribose 1-phosphate: step 1/6.</text>
</comment>
<dbReference type="NCBIfam" id="TIGR00512">
    <property type="entry name" value="salvage_mtnA"/>
    <property type="match status" value="1"/>
</dbReference>
<dbReference type="Pfam" id="PF01008">
    <property type="entry name" value="IF-2B"/>
    <property type="match status" value="1"/>
</dbReference>
<feature type="active site" description="Proton donor" evidence="2">
    <location>
        <position position="243"/>
    </location>
</feature>
<comment type="caution">
    <text evidence="3">The sequence shown here is derived from an EMBL/GenBank/DDBJ whole genome shotgun (WGS) entry which is preliminary data.</text>
</comment>
<proteinExistence type="inferred from homology"/>
<feature type="binding site" evidence="2">
    <location>
        <position position="90"/>
    </location>
    <ligand>
        <name>substrate</name>
    </ligand>
</feature>
<dbReference type="EC" id="5.3.1.23" evidence="2"/>
<feature type="binding site" evidence="2">
    <location>
        <begin position="53"/>
        <end position="55"/>
    </location>
    <ligand>
        <name>substrate</name>
    </ligand>
</feature>
<feature type="binding site" evidence="2">
    <location>
        <position position="203"/>
    </location>
    <ligand>
        <name>substrate</name>
    </ligand>
</feature>
<dbReference type="NCBIfam" id="NF004326">
    <property type="entry name" value="PRK05720.1"/>
    <property type="match status" value="1"/>
</dbReference>
<dbReference type="Gene3D" id="3.40.50.10470">
    <property type="entry name" value="Translation initiation factor eif-2b, domain 2"/>
    <property type="match status" value="1"/>
</dbReference>
<comment type="similarity">
    <text evidence="2">Belongs to the EIF-2B alpha/beta/delta subunits family. MtnA subfamily.</text>
</comment>
<evidence type="ECO:0000313" key="4">
    <source>
        <dbReference type="Proteomes" id="UP001597327"/>
    </source>
</evidence>
<dbReference type="GO" id="GO:0046523">
    <property type="term" value="F:S-methyl-5-thioribose-1-phosphate isomerase activity"/>
    <property type="evidence" value="ECO:0007669"/>
    <property type="project" value="UniProtKB-EC"/>
</dbReference>
<dbReference type="Gene3D" id="1.20.120.420">
    <property type="entry name" value="translation initiation factor eif-2b, domain 1"/>
    <property type="match status" value="1"/>
</dbReference>
<accession>A0ABW4JTV9</accession>
<dbReference type="Proteomes" id="UP001597327">
    <property type="component" value="Unassembled WGS sequence"/>
</dbReference>
<dbReference type="NCBIfam" id="TIGR00524">
    <property type="entry name" value="eIF-2B_rel"/>
    <property type="match status" value="1"/>
</dbReference>
<dbReference type="InterPro" id="IPR027363">
    <property type="entry name" value="M1Pi_N"/>
</dbReference>
<dbReference type="PANTHER" id="PTHR43475">
    <property type="entry name" value="METHYLTHIORIBOSE-1-PHOSPHATE ISOMERASE"/>
    <property type="match status" value="1"/>
</dbReference>
<keyword evidence="1 2" id="KW-0413">Isomerase</keyword>
<feature type="site" description="Transition state stabilizer" evidence="2">
    <location>
        <position position="164"/>
    </location>
</feature>
<organism evidence="3 4">
    <name type="scientific">Roseibium aestuarii</name>
    <dbReference type="NCBI Taxonomy" id="2600299"/>
    <lineage>
        <taxon>Bacteria</taxon>
        <taxon>Pseudomonadati</taxon>
        <taxon>Pseudomonadota</taxon>
        <taxon>Alphaproteobacteria</taxon>
        <taxon>Hyphomicrobiales</taxon>
        <taxon>Stappiaceae</taxon>
        <taxon>Roseibium</taxon>
    </lineage>
</organism>
<feature type="binding site" evidence="2">
    <location>
        <begin position="253"/>
        <end position="254"/>
    </location>
    <ligand>
        <name>substrate</name>
    </ligand>
</feature>
<gene>
    <name evidence="2 3" type="primary">mtnA</name>
    <name evidence="3" type="ORF">ACFSC7_00170</name>
</gene>
<dbReference type="InterPro" id="IPR005251">
    <property type="entry name" value="IF-M1Pi"/>
</dbReference>
<dbReference type="RefSeq" id="WP_149894288.1">
    <property type="nucleotide sequence ID" value="NZ_JBHUFA010000001.1"/>
</dbReference>
<evidence type="ECO:0000313" key="3">
    <source>
        <dbReference type="EMBL" id="MFD1693920.1"/>
    </source>
</evidence>
<keyword evidence="4" id="KW-1185">Reference proteome</keyword>
<evidence type="ECO:0000256" key="1">
    <source>
        <dbReference type="ARBA" id="ARBA00023235"/>
    </source>
</evidence>
<keyword evidence="2" id="KW-0028">Amino-acid biosynthesis</keyword>
<evidence type="ECO:0000256" key="2">
    <source>
        <dbReference type="HAMAP-Rule" id="MF_01678"/>
    </source>
</evidence>
<dbReference type="HAMAP" id="MF_01678">
    <property type="entry name" value="Salvage_MtnA"/>
    <property type="match status" value="1"/>
</dbReference>
<dbReference type="InterPro" id="IPR037171">
    <property type="entry name" value="NagB/RpiA_transferase-like"/>
</dbReference>